<gene>
    <name evidence="1" type="ORF">OTI717_LOCUS41772</name>
</gene>
<organism evidence="1 2">
    <name type="scientific">Rotaria sordida</name>
    <dbReference type="NCBI Taxonomy" id="392033"/>
    <lineage>
        <taxon>Eukaryota</taxon>
        <taxon>Metazoa</taxon>
        <taxon>Spiralia</taxon>
        <taxon>Gnathifera</taxon>
        <taxon>Rotifera</taxon>
        <taxon>Eurotatoria</taxon>
        <taxon>Bdelloidea</taxon>
        <taxon>Philodinida</taxon>
        <taxon>Philodinidae</taxon>
        <taxon>Rotaria</taxon>
    </lineage>
</organism>
<accession>A0A820H9P7</accession>
<protein>
    <submittedName>
        <fullName evidence="1">Uncharacterized protein</fullName>
    </submittedName>
</protein>
<dbReference type="AlphaFoldDB" id="A0A820H9P7"/>
<dbReference type="EMBL" id="CAJOAX010044491">
    <property type="protein sequence ID" value="CAF4292459.1"/>
    <property type="molecule type" value="Genomic_DNA"/>
</dbReference>
<proteinExistence type="predicted"/>
<evidence type="ECO:0000313" key="2">
    <source>
        <dbReference type="Proteomes" id="UP000663823"/>
    </source>
</evidence>
<feature type="non-terminal residue" evidence="1">
    <location>
        <position position="1"/>
    </location>
</feature>
<sequence>RHIFWLVFEQLMEETSTSDRSNKYKRIYNRLININLFDDNEELSFEEQLCATRIFLSLLIISLSIVIISTSYSVRTNTVIIQSPNQNNFEKLSIQYPTTL</sequence>
<reference evidence="1" key="1">
    <citation type="submission" date="2021-02" db="EMBL/GenBank/DDBJ databases">
        <authorList>
            <person name="Nowell W R."/>
        </authorList>
    </citation>
    <scope>NUCLEOTIDE SEQUENCE</scope>
</reference>
<dbReference type="Proteomes" id="UP000663823">
    <property type="component" value="Unassembled WGS sequence"/>
</dbReference>
<evidence type="ECO:0000313" key="1">
    <source>
        <dbReference type="EMBL" id="CAF4292459.1"/>
    </source>
</evidence>
<name>A0A820H9P7_9BILA</name>
<comment type="caution">
    <text evidence="1">The sequence shown here is derived from an EMBL/GenBank/DDBJ whole genome shotgun (WGS) entry which is preliminary data.</text>
</comment>